<keyword evidence="3" id="KW-1185">Reference proteome</keyword>
<protein>
    <submittedName>
        <fullName evidence="2">Uncharacterized protein</fullName>
    </submittedName>
</protein>
<feature type="signal peptide" evidence="1">
    <location>
        <begin position="1"/>
        <end position="27"/>
    </location>
</feature>
<accession>A0A8S0WH21</accession>
<sequence length="142" mass="15403">MRMVSLSRKFLILLLAMLQLIAPLVHAHAGEKTWSFGLHVPGLELYGIEHDGAMLQAVKTLQCKAPLVCGNNAEGILIGVDAGIKDKHINTDGGSDHTYYLYQQILALPTPVSPFDTNFSPQSQQFVGRLLIPSLSARSPPA</sequence>
<dbReference type="EMBL" id="CADCXN010000013">
    <property type="protein sequence ID" value="CAA9889509.1"/>
    <property type="molecule type" value="Genomic_DNA"/>
</dbReference>
<comment type="caution">
    <text evidence="2">The sequence shown here is derived from an EMBL/GenBank/DDBJ whole genome shotgun (WGS) entry which is preliminary data.</text>
</comment>
<keyword evidence="1" id="KW-0732">Signal</keyword>
<dbReference type="Proteomes" id="UP000494216">
    <property type="component" value="Unassembled WGS sequence"/>
</dbReference>
<feature type="chain" id="PRO_5035747909" evidence="1">
    <location>
        <begin position="28"/>
        <end position="142"/>
    </location>
</feature>
<evidence type="ECO:0000313" key="3">
    <source>
        <dbReference type="Proteomes" id="UP000494216"/>
    </source>
</evidence>
<organism evidence="2 3">
    <name type="scientific">Candidatus Methylobacter favarea</name>
    <dbReference type="NCBI Taxonomy" id="2707345"/>
    <lineage>
        <taxon>Bacteria</taxon>
        <taxon>Pseudomonadati</taxon>
        <taxon>Pseudomonadota</taxon>
        <taxon>Gammaproteobacteria</taxon>
        <taxon>Methylococcales</taxon>
        <taxon>Methylococcaceae</taxon>
        <taxon>Methylobacter</taxon>
    </lineage>
</organism>
<dbReference type="RefSeq" id="WP_246246866.1">
    <property type="nucleotide sequence ID" value="NZ_CADCXN010000013.1"/>
</dbReference>
<evidence type="ECO:0000313" key="2">
    <source>
        <dbReference type="EMBL" id="CAA9889509.1"/>
    </source>
</evidence>
<evidence type="ECO:0000256" key="1">
    <source>
        <dbReference type="SAM" id="SignalP"/>
    </source>
</evidence>
<dbReference type="AlphaFoldDB" id="A0A8S0WH21"/>
<name>A0A8S0WH21_9GAMM</name>
<reference evidence="2 3" key="1">
    <citation type="submission" date="2020-02" db="EMBL/GenBank/DDBJ databases">
        <authorList>
            <person name="Hogendoorn C."/>
        </authorList>
    </citation>
    <scope>NUCLEOTIDE SEQUENCE [LARGE SCALE GENOMIC DNA]</scope>
    <source>
        <strain evidence="2">METHB21</strain>
    </source>
</reference>
<gene>
    <name evidence="2" type="ORF">METHB2_110008</name>
</gene>
<proteinExistence type="predicted"/>